<comment type="caution">
    <text evidence="1">The sequence shown here is derived from an EMBL/GenBank/DDBJ whole genome shotgun (WGS) entry which is preliminary data.</text>
</comment>
<keyword evidence="2" id="KW-1185">Reference proteome</keyword>
<evidence type="ECO:0000313" key="2">
    <source>
        <dbReference type="Proteomes" id="UP001055879"/>
    </source>
</evidence>
<organism evidence="1 2">
    <name type="scientific">Arctium lappa</name>
    <name type="common">Greater burdock</name>
    <name type="synonym">Lappa major</name>
    <dbReference type="NCBI Taxonomy" id="4217"/>
    <lineage>
        <taxon>Eukaryota</taxon>
        <taxon>Viridiplantae</taxon>
        <taxon>Streptophyta</taxon>
        <taxon>Embryophyta</taxon>
        <taxon>Tracheophyta</taxon>
        <taxon>Spermatophyta</taxon>
        <taxon>Magnoliopsida</taxon>
        <taxon>eudicotyledons</taxon>
        <taxon>Gunneridae</taxon>
        <taxon>Pentapetalae</taxon>
        <taxon>asterids</taxon>
        <taxon>campanulids</taxon>
        <taxon>Asterales</taxon>
        <taxon>Asteraceae</taxon>
        <taxon>Carduoideae</taxon>
        <taxon>Cardueae</taxon>
        <taxon>Arctiinae</taxon>
        <taxon>Arctium</taxon>
    </lineage>
</organism>
<reference evidence="1 2" key="2">
    <citation type="journal article" date="2022" name="Mol. Ecol. Resour.">
        <title>The genomes of chicory, endive, great burdock and yacon provide insights into Asteraceae paleo-polyploidization history and plant inulin production.</title>
        <authorList>
            <person name="Fan W."/>
            <person name="Wang S."/>
            <person name="Wang H."/>
            <person name="Wang A."/>
            <person name="Jiang F."/>
            <person name="Liu H."/>
            <person name="Zhao H."/>
            <person name="Xu D."/>
            <person name="Zhang Y."/>
        </authorList>
    </citation>
    <scope>NUCLEOTIDE SEQUENCE [LARGE SCALE GENOMIC DNA]</scope>
    <source>
        <strain evidence="2">cv. Niubang</strain>
    </source>
</reference>
<accession>A0ACB9EJU5</accession>
<protein>
    <submittedName>
        <fullName evidence="1">Uncharacterized protein</fullName>
    </submittedName>
</protein>
<sequence length="92" mass="10779">MHMKMSRVLLRFDFQTSDCKPICEQDWIFSTKERINGCCVFVKILSLKRCKLLKLPHFKRDRGSNGWPMGYFAVEARAKSFSSELCLRGSRL</sequence>
<evidence type="ECO:0000313" key="1">
    <source>
        <dbReference type="EMBL" id="KAI3759092.1"/>
    </source>
</evidence>
<reference evidence="2" key="1">
    <citation type="journal article" date="2022" name="Mol. Ecol. Resour.">
        <title>The genomes of chicory, endive, great burdock and yacon provide insights into Asteraceae palaeo-polyploidization history and plant inulin production.</title>
        <authorList>
            <person name="Fan W."/>
            <person name="Wang S."/>
            <person name="Wang H."/>
            <person name="Wang A."/>
            <person name="Jiang F."/>
            <person name="Liu H."/>
            <person name="Zhao H."/>
            <person name="Xu D."/>
            <person name="Zhang Y."/>
        </authorList>
    </citation>
    <scope>NUCLEOTIDE SEQUENCE [LARGE SCALE GENOMIC DNA]</scope>
    <source>
        <strain evidence="2">cv. Niubang</strain>
    </source>
</reference>
<gene>
    <name evidence="1" type="ORF">L6452_06667</name>
</gene>
<proteinExistence type="predicted"/>
<dbReference type="Proteomes" id="UP001055879">
    <property type="component" value="Linkage Group LG02"/>
</dbReference>
<name>A0ACB9EJU5_ARCLA</name>
<dbReference type="EMBL" id="CM042048">
    <property type="protein sequence ID" value="KAI3759092.1"/>
    <property type="molecule type" value="Genomic_DNA"/>
</dbReference>